<feature type="domain" description="Cwf19-like C-terminal" evidence="5">
    <location>
        <begin position="576"/>
        <end position="699"/>
    </location>
</feature>
<evidence type="ECO:0000256" key="3">
    <source>
        <dbReference type="SAM" id="MobiDB-lite"/>
    </source>
</evidence>
<feature type="compositionally biased region" description="Basic and acidic residues" evidence="3">
    <location>
        <begin position="156"/>
        <end position="166"/>
    </location>
</feature>
<feature type="compositionally biased region" description="Low complexity" evidence="3">
    <location>
        <begin position="139"/>
        <end position="153"/>
    </location>
</feature>
<feature type="region of interest" description="Disordered" evidence="3">
    <location>
        <begin position="62"/>
        <end position="388"/>
    </location>
</feature>
<organism evidence="6">
    <name type="scientific">Ceratitis capitata</name>
    <name type="common">Mediterranean fruit fly</name>
    <name type="synonym">Tephritis capitata</name>
    <dbReference type="NCBI Taxonomy" id="7213"/>
    <lineage>
        <taxon>Eukaryota</taxon>
        <taxon>Metazoa</taxon>
        <taxon>Ecdysozoa</taxon>
        <taxon>Arthropoda</taxon>
        <taxon>Hexapoda</taxon>
        <taxon>Insecta</taxon>
        <taxon>Pterygota</taxon>
        <taxon>Neoptera</taxon>
        <taxon>Endopterygota</taxon>
        <taxon>Diptera</taxon>
        <taxon>Brachycera</taxon>
        <taxon>Muscomorpha</taxon>
        <taxon>Tephritoidea</taxon>
        <taxon>Tephritidae</taxon>
        <taxon>Ceratitis</taxon>
        <taxon>Ceratitis</taxon>
    </lineage>
</organism>
<evidence type="ECO:0000256" key="1">
    <source>
        <dbReference type="ARBA" id="ARBA00006795"/>
    </source>
</evidence>
<evidence type="ECO:0000259" key="4">
    <source>
        <dbReference type="Pfam" id="PF04676"/>
    </source>
</evidence>
<dbReference type="InterPro" id="IPR006767">
    <property type="entry name" value="Cwf19-like_C_dom-2"/>
</dbReference>
<feature type="compositionally biased region" description="Low complexity" evidence="3">
    <location>
        <begin position="176"/>
        <end position="186"/>
    </location>
</feature>
<feature type="coiled-coil region" evidence="2">
    <location>
        <begin position="5"/>
        <end position="32"/>
    </location>
</feature>
<dbReference type="InterPro" id="IPR040194">
    <property type="entry name" value="Cwf19-like"/>
</dbReference>
<dbReference type="SUPFAM" id="SSF54197">
    <property type="entry name" value="HIT-like"/>
    <property type="match status" value="1"/>
</dbReference>
<evidence type="ECO:0000313" key="6">
    <source>
        <dbReference type="EMBL" id="JAC01229.1"/>
    </source>
</evidence>
<feature type="compositionally biased region" description="Basic and acidic residues" evidence="3">
    <location>
        <begin position="62"/>
        <end position="72"/>
    </location>
</feature>
<feature type="compositionally biased region" description="Basic and acidic residues" evidence="3">
    <location>
        <begin position="229"/>
        <end position="244"/>
    </location>
</feature>
<dbReference type="Gene3D" id="3.30.428.10">
    <property type="entry name" value="HIT-like"/>
    <property type="match status" value="1"/>
</dbReference>
<sequence>MDFVKFESAREKERIRQQLREARDQMLDQAKLRREQRLQREAAQELRGEANWMLPTVAAKIDKLGKKASESKRFKKKKEKSKLKKSKKRGKHSKNSKKYSSSESDPDTSEIDSADSSSDGEPSSSSKKKKRKKKKKEYSSSGSDSWDMPSDQSTSEDEKKKAEKSISKNKKKLKESSSSSTSSTDSSDSDSDSSSEEDVRKKIKKELKRKQNELSASDSKNKKTNSQKRNHDDSDSDEVEKWVEKPPPPSSTSNVQLARDSWMTDPLLLKTFSKDRKDKEPSHKQNYEVYDPAKSSRELNPYWKSTGTGLPGFKMPNEDNDNDSDDERLANAFDSSSSKAGGSGVSKNWRKKTDELLSSKKEPASMSIYSSESTDEESKTEKSPAFKKFLTDQQMNELGAKLLKAEIMGNDELAAELNKQLEDARKERSAFKDQKLASDRKKSTAKLSSKEVEEEHVLLTHTDERGNTRPLAQASRCVDERELYGGRNARKKQRRLETHVDGERMRYFPDDDKYNIKQMFEREKYTSASDANLEFAKIAGKHKNPNDDLDDIFADEVRKDVSQSSSDHREMQRAINEHQRLTAQLDNCRQCFNSTKMDKSLMVSMGEQVYLALPWHIGMQPGHCVISTTQHVTCSTQLDEDTWAEVNDFRKALTRMFAAQKKDVVYFEIATRLSHRPHITIHCVPIPDEQAEMAPFYFKKAVEESEHEWSVNKQLVSLSSAGKGLRNCIPKGLPYFWVNFGMDTGFAHVIEDENRFPQNFAFEIIGGMLELDAKKWRKPQKEQNNIAKVKMFADWWKKYDCTK</sequence>
<feature type="domain" description="Cwf19-like protein C-terminal" evidence="4">
    <location>
        <begin position="708"/>
        <end position="802"/>
    </location>
</feature>
<evidence type="ECO:0000256" key="2">
    <source>
        <dbReference type="SAM" id="Coils"/>
    </source>
</evidence>
<comment type="similarity">
    <text evidence="1">Belongs to the CWF19 family.</text>
</comment>
<dbReference type="OrthoDB" id="2113965at2759"/>
<dbReference type="GO" id="GO:0000398">
    <property type="term" value="P:mRNA splicing, via spliceosome"/>
    <property type="evidence" value="ECO:0007669"/>
    <property type="project" value="TreeGrafter"/>
</dbReference>
<reference evidence="6" key="1">
    <citation type="submission" date="2013-07" db="EMBL/GenBank/DDBJ databases">
        <authorList>
            <person name="Geib S."/>
        </authorList>
    </citation>
    <scope>NUCLEOTIDE SEQUENCE</scope>
</reference>
<feature type="compositionally biased region" description="Acidic residues" evidence="3">
    <location>
        <begin position="104"/>
        <end position="113"/>
    </location>
</feature>
<feature type="compositionally biased region" description="Basic residues" evidence="3">
    <location>
        <begin position="126"/>
        <end position="136"/>
    </location>
</feature>
<dbReference type="InterPro" id="IPR006768">
    <property type="entry name" value="Cwf19-like_C_dom-1"/>
</dbReference>
<gene>
    <name evidence="6" type="primary">C19L2</name>
</gene>
<dbReference type="Pfam" id="PF04677">
    <property type="entry name" value="CwfJ_C_1"/>
    <property type="match status" value="1"/>
</dbReference>
<proteinExistence type="evidence at transcript level"/>
<dbReference type="PANTHER" id="PTHR12072:SF5">
    <property type="entry name" value="CWF19-LIKE PROTEIN 2"/>
    <property type="match status" value="1"/>
</dbReference>
<dbReference type="GO" id="GO:0071014">
    <property type="term" value="C:post-mRNA release spliceosomal complex"/>
    <property type="evidence" value="ECO:0007669"/>
    <property type="project" value="TreeGrafter"/>
</dbReference>
<feature type="compositionally biased region" description="Basic and acidic residues" evidence="3">
    <location>
        <begin position="272"/>
        <end position="286"/>
    </location>
</feature>
<feature type="compositionally biased region" description="Acidic residues" evidence="3">
    <location>
        <begin position="187"/>
        <end position="196"/>
    </location>
</feature>
<feature type="compositionally biased region" description="Basic residues" evidence="3">
    <location>
        <begin position="73"/>
        <end position="97"/>
    </location>
</feature>
<feature type="compositionally biased region" description="Basic and acidic residues" evidence="3">
    <location>
        <begin position="351"/>
        <end position="363"/>
    </location>
</feature>
<dbReference type="PANTHER" id="PTHR12072">
    <property type="entry name" value="CWF19, CELL CYCLE CONTROL PROTEIN"/>
    <property type="match status" value="1"/>
</dbReference>
<keyword evidence="2" id="KW-0175">Coiled coil</keyword>
<name>W8BWC4_CERCA</name>
<dbReference type="AlphaFoldDB" id="W8BWC4"/>
<dbReference type="KEGG" id="ccat:101454667"/>
<dbReference type="EMBL" id="GAMC01005327">
    <property type="protein sequence ID" value="JAC01229.1"/>
    <property type="molecule type" value="mRNA"/>
</dbReference>
<evidence type="ECO:0000259" key="5">
    <source>
        <dbReference type="Pfam" id="PF04677"/>
    </source>
</evidence>
<dbReference type="InterPro" id="IPR036265">
    <property type="entry name" value="HIT-like_sf"/>
</dbReference>
<protein>
    <submittedName>
        <fullName evidence="6">CWF19-like protein 2</fullName>
    </submittedName>
</protein>
<dbReference type="Pfam" id="PF04676">
    <property type="entry name" value="CwfJ_C_2"/>
    <property type="match status" value="1"/>
</dbReference>
<feature type="compositionally biased region" description="Low complexity" evidence="3">
    <location>
        <begin position="114"/>
        <end position="125"/>
    </location>
</feature>
<feature type="region of interest" description="Disordered" evidence="3">
    <location>
        <begin position="424"/>
        <end position="456"/>
    </location>
</feature>
<reference evidence="6" key="2">
    <citation type="journal article" date="2014" name="BMC Genomics">
        <title>A genomic perspective to assessing quality of mass-reared SIT flies used in Mediterranean fruit fly (Ceratitis capitata) eradication in California.</title>
        <authorList>
            <person name="Calla B."/>
            <person name="Hall B."/>
            <person name="Hou S."/>
            <person name="Geib S.M."/>
        </authorList>
    </citation>
    <scope>NUCLEOTIDE SEQUENCE</scope>
</reference>
<accession>W8BWC4</accession>